<evidence type="ECO:0000313" key="2">
    <source>
        <dbReference type="RefSeq" id="XP_045140799.1"/>
    </source>
</evidence>
<sequence length="518" mass="58404">MLLNQNASMIRPLHWYPWVYISLVIATSLSLPELLDEPCIFNMTLQNFLPILSWELKNSSIVPTHYTLWYTIMSTPESMMLVAGCENVTKRHCNLTDWKSMQETYVIQLMGFEGNRVLINCMGDFFLAKYISFEPPDFDILGFKDHMKVLVKFPSYAARNIDVEMLQQYFSLVIEHQSEKMVKKHNPPIHGNLTGTLTYGIDKLIPNTNHCVSVYFEPKDLGQLIRPSLKCVLLPGQESAESSESAQSGGIITAFLIAAFFISGIIILKQMGYICLKKYFPKTLSFYNWSAWIFPDPPALEVVDPVEVINVCQKKKVWNYTYDESDNEEEAALRTSAGGYTMHGLIGKPLTRASATSEELSLVGPGVDEPDLSEEEAGLLPVREPSPRQSQSANEPYQGRESLLRDPVSEGDSSPEEEPGGRVHFNVNLNSVLVRILDHDADIAPMLPYLPEETANPEDPSELESSFLIPREEETPPSSECQWSEEDLSEKSDTEESDPGFDGGYIMRLAQRYERGTD</sequence>
<organism evidence="1 2">
    <name type="scientific">Echinops telfairi</name>
    <name type="common">Lesser hedgehog tenrec</name>
    <dbReference type="NCBI Taxonomy" id="9371"/>
    <lineage>
        <taxon>Eukaryota</taxon>
        <taxon>Metazoa</taxon>
        <taxon>Chordata</taxon>
        <taxon>Craniata</taxon>
        <taxon>Vertebrata</taxon>
        <taxon>Euteleostomi</taxon>
        <taxon>Mammalia</taxon>
        <taxon>Eutheria</taxon>
        <taxon>Afrotheria</taxon>
        <taxon>Tenrecidae</taxon>
        <taxon>Tenrecinae</taxon>
        <taxon>Echinops</taxon>
    </lineage>
</organism>
<gene>
    <name evidence="2" type="primary">IFNAR2</name>
</gene>
<keyword evidence="1" id="KW-1185">Reference proteome</keyword>
<proteinExistence type="predicted"/>
<dbReference type="Proteomes" id="UP000694863">
    <property type="component" value="Unplaced"/>
</dbReference>
<keyword evidence="2" id="KW-0675">Receptor</keyword>
<name>A0AC55CQG6_ECHTE</name>
<accession>A0AC55CQG6</accession>
<evidence type="ECO:0000313" key="1">
    <source>
        <dbReference type="Proteomes" id="UP000694863"/>
    </source>
</evidence>
<protein>
    <submittedName>
        <fullName evidence="2">Interferon alpha/beta receptor 2 isoform X1</fullName>
    </submittedName>
</protein>
<dbReference type="RefSeq" id="XP_045140799.1">
    <property type="nucleotide sequence ID" value="XM_045284864.1"/>
</dbReference>
<reference evidence="2" key="1">
    <citation type="submission" date="2025-08" db="UniProtKB">
        <authorList>
            <consortium name="RefSeq"/>
        </authorList>
    </citation>
    <scope>IDENTIFICATION</scope>
</reference>